<evidence type="ECO:0000313" key="7">
    <source>
        <dbReference type="EMBL" id="KRL87767.1"/>
    </source>
</evidence>
<dbReference type="Pfam" id="PF02826">
    <property type="entry name" value="2-Hacid_dh_C"/>
    <property type="match status" value="1"/>
</dbReference>
<evidence type="ECO:0000259" key="6">
    <source>
        <dbReference type="Pfam" id="PF02826"/>
    </source>
</evidence>
<dbReference type="InterPro" id="IPR058205">
    <property type="entry name" value="D-LDH-like"/>
</dbReference>
<name>A0A0R1U391_9LACO</name>
<accession>A0A0R1U391</accession>
<evidence type="ECO:0000256" key="3">
    <source>
        <dbReference type="ARBA" id="ARBA00023027"/>
    </source>
</evidence>
<evidence type="ECO:0000256" key="4">
    <source>
        <dbReference type="RuleBase" id="RU003719"/>
    </source>
</evidence>
<dbReference type="SUPFAM" id="SSF51735">
    <property type="entry name" value="NAD(P)-binding Rossmann-fold domains"/>
    <property type="match status" value="1"/>
</dbReference>
<dbReference type="PROSITE" id="PS00671">
    <property type="entry name" value="D_2_HYDROXYACID_DH_3"/>
    <property type="match status" value="1"/>
</dbReference>
<dbReference type="Gene3D" id="3.40.50.720">
    <property type="entry name" value="NAD(P)-binding Rossmann-like Domain"/>
    <property type="match status" value="2"/>
</dbReference>
<dbReference type="RefSeq" id="WP_056955537.1">
    <property type="nucleotide sequence ID" value="NZ_AZFK01000087.1"/>
</dbReference>
<feature type="domain" description="D-isomer specific 2-hydroxyacid dehydrogenase catalytic" evidence="5">
    <location>
        <begin position="11"/>
        <end position="331"/>
    </location>
</feature>
<dbReference type="InterPro" id="IPR029752">
    <property type="entry name" value="D-isomer_DH_CS1"/>
</dbReference>
<evidence type="ECO:0000256" key="1">
    <source>
        <dbReference type="ARBA" id="ARBA00005854"/>
    </source>
</evidence>
<dbReference type="Pfam" id="PF00389">
    <property type="entry name" value="2-Hacid_dh"/>
    <property type="match status" value="1"/>
</dbReference>
<dbReference type="CDD" id="cd12186">
    <property type="entry name" value="LDH"/>
    <property type="match status" value="1"/>
</dbReference>
<evidence type="ECO:0000256" key="2">
    <source>
        <dbReference type="ARBA" id="ARBA00023002"/>
    </source>
</evidence>
<dbReference type="EMBL" id="AZFK01000087">
    <property type="protein sequence ID" value="KRL87767.1"/>
    <property type="molecule type" value="Genomic_DNA"/>
</dbReference>
<dbReference type="InterPro" id="IPR029753">
    <property type="entry name" value="D-isomer_DH_CS"/>
</dbReference>
<feature type="domain" description="D-isomer specific 2-hydroxyacid dehydrogenase NAD-binding" evidence="6">
    <location>
        <begin position="112"/>
        <end position="299"/>
    </location>
</feature>
<dbReference type="NCBIfam" id="NF006374">
    <property type="entry name" value="PRK08605.1"/>
    <property type="match status" value="1"/>
</dbReference>
<dbReference type="PANTHER" id="PTHR43026:SF1">
    <property type="entry name" value="2-HYDROXYACID DEHYDROGENASE HOMOLOG 1-RELATED"/>
    <property type="match status" value="1"/>
</dbReference>
<dbReference type="GO" id="GO:0008720">
    <property type="term" value="F:D-lactate dehydrogenase (NAD+) activity"/>
    <property type="evidence" value="ECO:0007669"/>
    <property type="project" value="TreeGrafter"/>
</dbReference>
<protein>
    <submittedName>
        <fullName evidence="7">D-lactate dehydrogenase</fullName>
    </submittedName>
</protein>
<gene>
    <name evidence="7" type="ORF">FC43_GL000869</name>
</gene>
<dbReference type="SUPFAM" id="SSF52283">
    <property type="entry name" value="Formate/glycerate dehydrogenase catalytic domain-like"/>
    <property type="match status" value="1"/>
</dbReference>
<dbReference type="PROSITE" id="PS00065">
    <property type="entry name" value="D_2_HYDROXYACID_DH_1"/>
    <property type="match status" value="1"/>
</dbReference>
<dbReference type="InterPro" id="IPR036291">
    <property type="entry name" value="NAD(P)-bd_dom_sf"/>
</dbReference>
<evidence type="ECO:0000259" key="5">
    <source>
        <dbReference type="Pfam" id="PF00389"/>
    </source>
</evidence>
<dbReference type="InterPro" id="IPR006140">
    <property type="entry name" value="D-isomer_DH_NAD-bd"/>
</dbReference>
<dbReference type="Proteomes" id="UP000050816">
    <property type="component" value="Unassembled WGS sequence"/>
</dbReference>
<dbReference type="GO" id="GO:0051287">
    <property type="term" value="F:NAD binding"/>
    <property type="evidence" value="ECO:0007669"/>
    <property type="project" value="InterPro"/>
</dbReference>
<dbReference type="PANTHER" id="PTHR43026">
    <property type="entry name" value="2-HYDROXYACID DEHYDROGENASE HOMOLOG 1-RELATED"/>
    <property type="match status" value="1"/>
</dbReference>
<dbReference type="AlphaFoldDB" id="A0A0R1U391"/>
<keyword evidence="2 4" id="KW-0560">Oxidoreductase</keyword>
<comment type="similarity">
    <text evidence="1 4">Belongs to the D-isomer specific 2-hydroxyacid dehydrogenase family.</text>
</comment>
<proteinExistence type="inferred from homology"/>
<reference evidence="7 8" key="1">
    <citation type="journal article" date="2015" name="Genome Announc.">
        <title>Expanding the biotechnology potential of lactobacilli through comparative genomics of 213 strains and associated genera.</title>
        <authorList>
            <person name="Sun Z."/>
            <person name="Harris H.M."/>
            <person name="McCann A."/>
            <person name="Guo C."/>
            <person name="Argimon S."/>
            <person name="Zhang W."/>
            <person name="Yang X."/>
            <person name="Jeffery I.B."/>
            <person name="Cooney J.C."/>
            <person name="Kagawa T.F."/>
            <person name="Liu W."/>
            <person name="Song Y."/>
            <person name="Salvetti E."/>
            <person name="Wrobel A."/>
            <person name="Rasinkangas P."/>
            <person name="Parkhill J."/>
            <person name="Rea M.C."/>
            <person name="O'Sullivan O."/>
            <person name="Ritari J."/>
            <person name="Douillard F.P."/>
            <person name="Paul Ross R."/>
            <person name="Yang R."/>
            <person name="Briner A.E."/>
            <person name="Felis G.E."/>
            <person name="de Vos W.M."/>
            <person name="Barrangou R."/>
            <person name="Klaenhammer T.R."/>
            <person name="Caufield P.W."/>
            <person name="Cui Y."/>
            <person name="Zhang H."/>
            <person name="O'Toole P.W."/>
        </authorList>
    </citation>
    <scope>NUCLEOTIDE SEQUENCE [LARGE SCALE GENOMIC DNA]</scope>
    <source>
        <strain evidence="7 8">DSM 15946</strain>
    </source>
</reference>
<evidence type="ECO:0000313" key="8">
    <source>
        <dbReference type="Proteomes" id="UP000050816"/>
    </source>
</evidence>
<dbReference type="PATRIC" id="fig|1423760.3.peg.894"/>
<sequence>MYSIKMYGVKAEDRPFAERWAQKHQVKLAMTTDVINEDTIDDARGFDGVTTLQVTDIPREAYARFHAMGIKQIAQRSAGYDMYDLAEATKNHIIISNVPSYSPESIAEYALTTALNLVRRVPQIQQRVAAHNFTWQTPIRGRVIGKMTIAVLGTGRIGAHAARLFHGIGAKVIGFDRHQNPALTGIVTYVDSIEEAVAQADLVSLHMPANDANHHLFDANMFQHFKRGAYLVNTARGSLIDTQALLNALTQGQLAGAGLDVYEHEGPIVPLDLQGQPLADELFKQLLASERVIYSPHVAYYTDEAVANLIEGGLDATLDVILHGDTANRVNDLA</sequence>
<organism evidence="7 8">
    <name type="scientific">Limosilactobacillus ingluviei DSM 15946</name>
    <dbReference type="NCBI Taxonomy" id="1423760"/>
    <lineage>
        <taxon>Bacteria</taxon>
        <taxon>Bacillati</taxon>
        <taxon>Bacillota</taxon>
        <taxon>Bacilli</taxon>
        <taxon>Lactobacillales</taxon>
        <taxon>Lactobacillaceae</taxon>
        <taxon>Limosilactobacillus</taxon>
    </lineage>
</organism>
<dbReference type="InterPro" id="IPR006139">
    <property type="entry name" value="D-isomer_2_OHA_DH_cat_dom"/>
</dbReference>
<comment type="caution">
    <text evidence="7">The sequence shown here is derived from an EMBL/GenBank/DDBJ whole genome shotgun (WGS) entry which is preliminary data.</text>
</comment>
<keyword evidence="3" id="KW-0520">NAD</keyword>